<evidence type="ECO:0000256" key="8">
    <source>
        <dbReference type="SAM" id="Phobius"/>
    </source>
</evidence>
<dbReference type="PANTHER" id="PTHR30509:SF9">
    <property type="entry name" value="MULTIDRUG RESISTANCE PROTEIN MDTO"/>
    <property type="match status" value="1"/>
</dbReference>
<reference evidence="11 12" key="1">
    <citation type="submission" date="2017-06" db="EMBL/GenBank/DDBJ databases">
        <title>Sequencing and comparative analysis of myxobacterial genomes.</title>
        <authorList>
            <person name="Rupp O."/>
            <person name="Goesmann A."/>
            <person name="Sogaard-Andersen L."/>
        </authorList>
    </citation>
    <scope>NUCLEOTIDE SEQUENCE [LARGE SCALE GENOMIC DNA]</scope>
    <source>
        <strain evidence="11 12">DSM 14697</strain>
    </source>
</reference>
<accession>A0A250JQP6</accession>
<dbReference type="KEGG" id="mmas:MYMAC_001397"/>
<evidence type="ECO:0000256" key="7">
    <source>
        <dbReference type="SAM" id="MobiDB-lite"/>
    </source>
</evidence>
<evidence type="ECO:0000256" key="5">
    <source>
        <dbReference type="ARBA" id="ARBA00023136"/>
    </source>
</evidence>
<evidence type="ECO:0000313" key="12">
    <source>
        <dbReference type="Proteomes" id="UP000217343"/>
    </source>
</evidence>
<feature type="transmembrane region" description="Helical" evidence="8">
    <location>
        <begin position="117"/>
        <end position="135"/>
    </location>
</feature>
<dbReference type="Proteomes" id="UP000217343">
    <property type="component" value="Chromosome"/>
</dbReference>
<evidence type="ECO:0000256" key="2">
    <source>
        <dbReference type="ARBA" id="ARBA00022475"/>
    </source>
</evidence>
<keyword evidence="5 8" id="KW-0472">Membrane</keyword>
<feature type="transmembrane region" description="Helical" evidence="8">
    <location>
        <begin position="451"/>
        <end position="480"/>
    </location>
</feature>
<dbReference type="GO" id="GO:0005886">
    <property type="term" value="C:plasma membrane"/>
    <property type="evidence" value="ECO:0007669"/>
    <property type="project" value="UniProtKB-SubCell"/>
</dbReference>
<comment type="subcellular location">
    <subcellularLocation>
        <location evidence="1">Cell membrane</location>
        <topology evidence="1">Multi-pass membrane protein</topology>
    </subcellularLocation>
</comment>
<organism evidence="11 12">
    <name type="scientific">Corallococcus macrosporus DSM 14697</name>
    <dbReference type="NCBI Taxonomy" id="1189310"/>
    <lineage>
        <taxon>Bacteria</taxon>
        <taxon>Pseudomonadati</taxon>
        <taxon>Myxococcota</taxon>
        <taxon>Myxococcia</taxon>
        <taxon>Myxococcales</taxon>
        <taxon>Cystobacterineae</taxon>
        <taxon>Myxococcaceae</taxon>
        <taxon>Corallococcus</taxon>
    </lineage>
</organism>
<keyword evidence="12" id="KW-1185">Reference proteome</keyword>
<feature type="domain" description="Integral membrane protein YccS N-terminal" evidence="9">
    <location>
        <begin position="140"/>
        <end position="231"/>
    </location>
</feature>
<dbReference type="InterPro" id="IPR049453">
    <property type="entry name" value="Memb_transporter_dom"/>
</dbReference>
<feature type="transmembrane region" description="Helical" evidence="8">
    <location>
        <begin position="35"/>
        <end position="59"/>
    </location>
</feature>
<dbReference type="OrthoDB" id="5479971at2"/>
<dbReference type="AlphaFoldDB" id="A0A250JQP6"/>
<dbReference type="Pfam" id="PF12805">
    <property type="entry name" value="FUSC-like"/>
    <property type="match status" value="1"/>
</dbReference>
<proteinExistence type="inferred from homology"/>
<comment type="similarity">
    <text evidence="6">Belongs to the YccS/YhfK family.</text>
</comment>
<keyword evidence="4 8" id="KW-1133">Transmembrane helix</keyword>
<feature type="transmembrane region" description="Helical" evidence="8">
    <location>
        <begin position="147"/>
        <end position="166"/>
    </location>
</feature>
<dbReference type="PANTHER" id="PTHR30509">
    <property type="entry name" value="P-HYDROXYBENZOIC ACID EFFLUX PUMP SUBUNIT-RELATED"/>
    <property type="match status" value="1"/>
</dbReference>
<sequence>MGSLHHHLQAFLRVEPGRPAYGAGLRAALAVGAPLAAAALLHLPAATWVGLSALFVALVDRGGPYGYRARTMGAMTLMGAVVGLAAALHLPAWAAVIVTLLWVTACGFARSYGDTPGLMGVVLANYFVVSLALPARDVSDALLRSGLFLVGGAWAMFLALLLWPLFPYRPARMAIARCYDALAEHAEEVGRWPLEGLPVAAGVLPVAPWQARMRQLIEQARTVLASTRMGRAGESGRGEHLLVLLEGADAMMVTLIALTEMLEVAPAEPRYHALRSEVQRALAELAADLRRVRLALEKEGGGSGPPAWSAERVKRALAAAGDLPEQARAGYQYVYSLLDRLRDYAHATVDVAARLEDSAPVPDTPSLPSRPASKAPPSSPLEPLRENLNVRSVIFRHALRLGVAASLAMALVSALDLNHGYWVIITVTVVLQPYAGLTFQRSLQRIAGTLLGAGLAAGLVALVRDPAIILLAIVVLFAVAMSLQPLSLAAFQVLLTPALVLLAELQTGDWELAGVRIVNTLLGGLIALAGMRLLWPSPEHLRLPEQVASALRADRDYVMAVASASSDAEAPVREARRRMGLALLSAEASFQRLLGEWRGPARELEPVMALLVYARRFTSAVTTLAASRSERAAPRELADVVRFVVCVLEDLAAAVEQQRRPAPMPTPAPKGGAEPLVRTHVERLLRQLTVLHHAAERVPPLLFKEGLRSGPASPPAAAGPR</sequence>
<feature type="compositionally biased region" description="Low complexity" evidence="7">
    <location>
        <begin position="366"/>
        <end position="376"/>
    </location>
</feature>
<dbReference type="Pfam" id="PF13515">
    <property type="entry name" value="FUSC_2"/>
    <property type="match status" value="1"/>
</dbReference>
<feature type="region of interest" description="Disordered" evidence="7">
    <location>
        <begin position="358"/>
        <end position="383"/>
    </location>
</feature>
<dbReference type="EMBL" id="CP022203">
    <property type="protein sequence ID" value="ATB45812.1"/>
    <property type="molecule type" value="Genomic_DNA"/>
</dbReference>
<evidence type="ECO:0000259" key="10">
    <source>
        <dbReference type="Pfam" id="PF13515"/>
    </source>
</evidence>
<evidence type="ECO:0000256" key="4">
    <source>
        <dbReference type="ARBA" id="ARBA00022989"/>
    </source>
</evidence>
<dbReference type="RefSeq" id="WP_095957511.1">
    <property type="nucleotide sequence ID" value="NZ_CP022203.1"/>
</dbReference>
<feature type="domain" description="Integral membrane bound transporter" evidence="10">
    <location>
        <begin position="407"/>
        <end position="529"/>
    </location>
</feature>
<name>A0A250JQP6_9BACT</name>
<evidence type="ECO:0000313" key="11">
    <source>
        <dbReference type="EMBL" id="ATB45812.1"/>
    </source>
</evidence>
<dbReference type="InterPro" id="IPR032692">
    <property type="entry name" value="YccS_N"/>
</dbReference>
<keyword evidence="3 8" id="KW-0812">Transmembrane</keyword>
<evidence type="ECO:0000256" key="6">
    <source>
        <dbReference type="ARBA" id="ARBA00043993"/>
    </source>
</evidence>
<evidence type="ECO:0000256" key="3">
    <source>
        <dbReference type="ARBA" id="ARBA00022692"/>
    </source>
</evidence>
<gene>
    <name evidence="11" type="ORF">MYMAC_001397</name>
</gene>
<keyword evidence="2" id="KW-1003">Cell membrane</keyword>
<protein>
    <submittedName>
        <fullName evidence="11">Uncharacterized protein</fullName>
    </submittedName>
</protein>
<evidence type="ECO:0000259" key="9">
    <source>
        <dbReference type="Pfam" id="PF12805"/>
    </source>
</evidence>
<evidence type="ECO:0000256" key="1">
    <source>
        <dbReference type="ARBA" id="ARBA00004651"/>
    </source>
</evidence>